<sequence length="508" mass="55659">MKSLQRRLFLAFILIMGITLAGLASVLGQTFPVLQDQERKAESEAVARHLDEMGIEMDSTALEELSRKMAEDGSGVAPARFMRLIVIVFAVAFIVTVIVFHRLTERYIRPIDLVTDTTMELAKGNYTARAGWAAPGIQIGLVTAVNALARNLQEMESMRETEAERLETLETLIANMGSGLLMIGRNSEISMANSFFLDQVGQTEEGLIGSPYKAAWLPEALVTLIDTVSVKEKPVTEQIDIRTDSGNRTMAVYSAPVIDKHGGWLGIVVVMHDISELIRLERVRKDFVANVSHELRTPITSIRGFSETLMDGAIHDEEAAMQFLEIIHGESVRLETLIEDLLDLSKIEKEGYTLRLQSVSVQDVIERSIRSVSGRIKNREMTIESHCPAGLTVKGDPERLVQILVNLLANAVSYSKPGTPIRVVASVSGGMASIAVADKGIGIPTADLPRLFERFYRVDRARSRDSGGTGLGLSIVKHLVDLHGGTIFVESEPGKGSTFTVNIPLSHS</sequence>
<dbReference type="NCBIfam" id="TIGR00229">
    <property type="entry name" value="sensory_box"/>
    <property type="match status" value="1"/>
</dbReference>
<dbReference type="InterPro" id="IPR000014">
    <property type="entry name" value="PAS"/>
</dbReference>
<dbReference type="InterPro" id="IPR003661">
    <property type="entry name" value="HisK_dim/P_dom"/>
</dbReference>
<keyword evidence="7 14" id="KW-0418">Kinase</keyword>
<comment type="caution">
    <text evidence="14">The sequence shown here is derived from an EMBL/GenBank/DDBJ whole genome shotgun (WGS) entry which is preliminary data.</text>
</comment>
<evidence type="ECO:0000256" key="11">
    <source>
        <dbReference type="SAM" id="Coils"/>
    </source>
</evidence>
<dbReference type="SUPFAM" id="SSF47384">
    <property type="entry name" value="Homodimeric domain of signal transducing histidine kinase"/>
    <property type="match status" value="1"/>
</dbReference>
<keyword evidence="11" id="KW-0175">Coiled coil</keyword>
<feature type="transmembrane region" description="Helical" evidence="12">
    <location>
        <begin position="81"/>
        <end position="100"/>
    </location>
</feature>
<dbReference type="Pfam" id="PF00989">
    <property type="entry name" value="PAS"/>
    <property type="match status" value="1"/>
</dbReference>
<dbReference type="InterPro" id="IPR003594">
    <property type="entry name" value="HATPase_dom"/>
</dbReference>
<dbReference type="SMART" id="SM00387">
    <property type="entry name" value="HATPase_c"/>
    <property type="match status" value="1"/>
</dbReference>
<dbReference type="SUPFAM" id="SSF55874">
    <property type="entry name" value="ATPase domain of HSP90 chaperone/DNA topoisomerase II/histidine kinase"/>
    <property type="match status" value="1"/>
</dbReference>
<keyword evidence="4" id="KW-0597">Phosphoprotein</keyword>
<evidence type="ECO:0000256" key="4">
    <source>
        <dbReference type="ARBA" id="ARBA00022553"/>
    </source>
</evidence>
<dbReference type="InterPro" id="IPR004358">
    <property type="entry name" value="Sig_transdc_His_kin-like_C"/>
</dbReference>
<dbReference type="PANTHER" id="PTHR45453">
    <property type="entry name" value="PHOSPHATE REGULON SENSOR PROTEIN PHOR"/>
    <property type="match status" value="1"/>
</dbReference>
<evidence type="ECO:0000256" key="12">
    <source>
        <dbReference type="SAM" id="Phobius"/>
    </source>
</evidence>
<dbReference type="EC" id="2.7.13.3" evidence="3"/>
<keyword evidence="8" id="KW-0067">ATP-binding</keyword>
<keyword evidence="12" id="KW-1133">Transmembrane helix</keyword>
<dbReference type="SUPFAM" id="SSF55785">
    <property type="entry name" value="PYP-like sensor domain (PAS domain)"/>
    <property type="match status" value="1"/>
</dbReference>
<keyword evidence="9" id="KW-0902">Two-component regulatory system</keyword>
<proteinExistence type="predicted"/>
<feature type="coiled-coil region" evidence="11">
    <location>
        <begin position="145"/>
        <end position="172"/>
    </location>
</feature>
<dbReference type="CDD" id="cd00075">
    <property type="entry name" value="HATPase"/>
    <property type="match status" value="1"/>
</dbReference>
<dbReference type="Gene3D" id="6.10.340.10">
    <property type="match status" value="1"/>
</dbReference>
<dbReference type="PROSITE" id="PS50109">
    <property type="entry name" value="HIS_KIN"/>
    <property type="match status" value="1"/>
</dbReference>
<keyword evidence="12" id="KW-0812">Transmembrane</keyword>
<evidence type="ECO:0000313" key="14">
    <source>
        <dbReference type="EMBL" id="RSK25390.1"/>
    </source>
</evidence>
<protein>
    <recommendedName>
        <fullName evidence="3">histidine kinase</fullName>
        <ecNumber evidence="3">2.7.13.3</ecNumber>
    </recommendedName>
</protein>
<evidence type="ECO:0000259" key="13">
    <source>
        <dbReference type="PROSITE" id="PS50109"/>
    </source>
</evidence>
<evidence type="ECO:0000256" key="5">
    <source>
        <dbReference type="ARBA" id="ARBA00022679"/>
    </source>
</evidence>
<dbReference type="Pfam" id="PF00512">
    <property type="entry name" value="HisKA"/>
    <property type="match status" value="1"/>
</dbReference>
<dbReference type="PRINTS" id="PR00344">
    <property type="entry name" value="BCTRLSENSOR"/>
</dbReference>
<dbReference type="Gene3D" id="3.30.565.10">
    <property type="entry name" value="Histidine kinase-like ATPase, C-terminal domain"/>
    <property type="match status" value="1"/>
</dbReference>
<evidence type="ECO:0000256" key="9">
    <source>
        <dbReference type="ARBA" id="ARBA00023012"/>
    </source>
</evidence>
<dbReference type="Gene3D" id="3.30.450.20">
    <property type="entry name" value="PAS domain"/>
    <property type="match status" value="1"/>
</dbReference>
<organism evidence="14 15">
    <name type="scientific">Bhargavaea beijingensis</name>
    <dbReference type="NCBI Taxonomy" id="426756"/>
    <lineage>
        <taxon>Bacteria</taxon>
        <taxon>Bacillati</taxon>
        <taxon>Bacillota</taxon>
        <taxon>Bacilli</taxon>
        <taxon>Bacillales</taxon>
        <taxon>Caryophanaceae</taxon>
        <taxon>Bhargavaea</taxon>
    </lineage>
</organism>
<dbReference type="NCBIfam" id="NF046044">
    <property type="entry name" value="PnpS"/>
    <property type="match status" value="1"/>
</dbReference>
<dbReference type="InterPro" id="IPR036890">
    <property type="entry name" value="HATPase_C_sf"/>
</dbReference>
<reference evidence="14 15" key="1">
    <citation type="submission" date="2018-12" db="EMBL/GenBank/DDBJ databases">
        <title>Comparitive functional genomics of dry heat resistant strains isolated from the viking spacecraft.</title>
        <authorList>
            <person name="Seuylemezian A."/>
            <person name="Vaishampayan P."/>
        </authorList>
    </citation>
    <scope>NUCLEOTIDE SEQUENCE [LARGE SCALE GENOMIC DNA]</scope>
    <source>
        <strain evidence="14 15">M6-11</strain>
    </source>
</reference>
<dbReference type="GO" id="GO:0016301">
    <property type="term" value="F:kinase activity"/>
    <property type="evidence" value="ECO:0007669"/>
    <property type="project" value="UniProtKB-KW"/>
</dbReference>
<dbReference type="Pfam" id="PF02518">
    <property type="entry name" value="HATPase_c"/>
    <property type="match status" value="1"/>
</dbReference>
<evidence type="ECO:0000256" key="2">
    <source>
        <dbReference type="ARBA" id="ARBA00004370"/>
    </source>
</evidence>
<comment type="catalytic activity">
    <reaction evidence="1">
        <text>ATP + protein L-histidine = ADP + protein N-phospho-L-histidine.</text>
        <dbReference type="EC" id="2.7.13.3"/>
    </reaction>
</comment>
<dbReference type="Proteomes" id="UP000272481">
    <property type="component" value="Unassembled WGS sequence"/>
</dbReference>
<evidence type="ECO:0000256" key="6">
    <source>
        <dbReference type="ARBA" id="ARBA00022741"/>
    </source>
</evidence>
<keyword evidence="6" id="KW-0547">Nucleotide-binding</keyword>
<dbReference type="InterPro" id="IPR005467">
    <property type="entry name" value="His_kinase_dom"/>
</dbReference>
<evidence type="ECO:0000256" key="8">
    <source>
        <dbReference type="ARBA" id="ARBA00022840"/>
    </source>
</evidence>
<evidence type="ECO:0000256" key="7">
    <source>
        <dbReference type="ARBA" id="ARBA00022777"/>
    </source>
</evidence>
<accession>A0ABX9ZAL6</accession>
<dbReference type="EMBL" id="RWGW01000019">
    <property type="protein sequence ID" value="RSK25390.1"/>
    <property type="molecule type" value="Genomic_DNA"/>
</dbReference>
<dbReference type="InterPro" id="IPR013767">
    <property type="entry name" value="PAS_fold"/>
</dbReference>
<dbReference type="InterPro" id="IPR036097">
    <property type="entry name" value="HisK_dim/P_sf"/>
</dbReference>
<evidence type="ECO:0000256" key="1">
    <source>
        <dbReference type="ARBA" id="ARBA00000085"/>
    </source>
</evidence>
<name>A0ABX9ZAL6_9BACL</name>
<feature type="domain" description="Histidine kinase" evidence="13">
    <location>
        <begin position="290"/>
        <end position="507"/>
    </location>
</feature>
<evidence type="ECO:0000256" key="3">
    <source>
        <dbReference type="ARBA" id="ARBA00012438"/>
    </source>
</evidence>
<dbReference type="CDD" id="cd00130">
    <property type="entry name" value="PAS"/>
    <property type="match status" value="1"/>
</dbReference>
<dbReference type="Gene3D" id="1.10.287.130">
    <property type="match status" value="1"/>
</dbReference>
<dbReference type="SMART" id="SM00388">
    <property type="entry name" value="HisKA"/>
    <property type="match status" value="1"/>
</dbReference>
<keyword evidence="15" id="KW-1185">Reference proteome</keyword>
<keyword evidence="10 12" id="KW-0472">Membrane</keyword>
<dbReference type="CDD" id="cd00082">
    <property type="entry name" value="HisKA"/>
    <property type="match status" value="1"/>
</dbReference>
<evidence type="ECO:0000313" key="15">
    <source>
        <dbReference type="Proteomes" id="UP000272481"/>
    </source>
</evidence>
<gene>
    <name evidence="14" type="ORF">EJA12_11915</name>
</gene>
<evidence type="ECO:0000256" key="10">
    <source>
        <dbReference type="ARBA" id="ARBA00023136"/>
    </source>
</evidence>
<dbReference type="InterPro" id="IPR050351">
    <property type="entry name" value="BphY/WalK/GraS-like"/>
</dbReference>
<dbReference type="PANTHER" id="PTHR45453:SF1">
    <property type="entry name" value="PHOSPHATE REGULON SENSOR PROTEIN PHOR"/>
    <property type="match status" value="1"/>
</dbReference>
<dbReference type="InterPro" id="IPR035965">
    <property type="entry name" value="PAS-like_dom_sf"/>
</dbReference>
<comment type="subcellular location">
    <subcellularLocation>
        <location evidence="2">Membrane</location>
    </subcellularLocation>
</comment>
<dbReference type="RefSeq" id="WP_125904213.1">
    <property type="nucleotide sequence ID" value="NZ_RWGW01000019.1"/>
</dbReference>
<keyword evidence="5" id="KW-0808">Transferase</keyword>